<dbReference type="InterPro" id="IPR038973">
    <property type="entry name" value="MutL/Mlh/Pms-like"/>
</dbReference>
<dbReference type="SMART" id="SM00853">
    <property type="entry name" value="MutL_C"/>
    <property type="match status" value="1"/>
</dbReference>
<dbReference type="InterPro" id="IPR036890">
    <property type="entry name" value="HATPase_C_sf"/>
</dbReference>
<evidence type="ECO:0000256" key="2">
    <source>
        <dbReference type="ARBA" id="ARBA00021975"/>
    </source>
</evidence>
<dbReference type="EMBL" id="CYHF01000008">
    <property type="protein sequence ID" value="CUA98737.1"/>
    <property type="molecule type" value="Genomic_DNA"/>
</dbReference>
<dbReference type="Gene3D" id="3.30.565.10">
    <property type="entry name" value="Histidine kinase-like ATPase, C-terminal domain"/>
    <property type="match status" value="1"/>
</dbReference>
<dbReference type="SUPFAM" id="SSF118116">
    <property type="entry name" value="DNA mismatch repair protein MutL"/>
    <property type="match status" value="1"/>
</dbReference>
<organism evidence="8 9">
    <name type="scientific">Thiomonas bhubaneswarensis</name>
    <dbReference type="NCBI Taxonomy" id="339866"/>
    <lineage>
        <taxon>Bacteria</taxon>
        <taxon>Pseudomonadati</taxon>
        <taxon>Pseudomonadota</taxon>
        <taxon>Betaproteobacteria</taxon>
        <taxon>Burkholderiales</taxon>
        <taxon>Thiomonas</taxon>
    </lineage>
</organism>
<dbReference type="Proteomes" id="UP000183649">
    <property type="component" value="Unassembled WGS sequence"/>
</dbReference>
<evidence type="ECO:0000313" key="8">
    <source>
        <dbReference type="EMBL" id="CUA98737.1"/>
    </source>
</evidence>
<dbReference type="AlphaFoldDB" id="A0A0K6I617"/>
<name>A0A0K6I617_9BURK</name>
<dbReference type="Pfam" id="PF01119">
    <property type="entry name" value="DNA_mis_repair"/>
    <property type="match status" value="1"/>
</dbReference>
<dbReference type="Gene3D" id="3.30.1370.100">
    <property type="entry name" value="MutL, C-terminal domain, regulatory subdomain"/>
    <property type="match status" value="1"/>
</dbReference>
<dbReference type="SUPFAM" id="SSF55874">
    <property type="entry name" value="ATPase domain of HSP90 chaperone/DNA topoisomerase II/histidine kinase"/>
    <property type="match status" value="1"/>
</dbReference>
<dbReference type="SUPFAM" id="SSF54211">
    <property type="entry name" value="Ribosomal protein S5 domain 2-like"/>
    <property type="match status" value="1"/>
</dbReference>
<feature type="domain" description="MutL C-terminal dimerisation" evidence="6">
    <location>
        <begin position="436"/>
        <end position="580"/>
    </location>
</feature>
<evidence type="ECO:0000256" key="1">
    <source>
        <dbReference type="ARBA" id="ARBA00006082"/>
    </source>
</evidence>
<dbReference type="InterPro" id="IPR013507">
    <property type="entry name" value="DNA_mismatch_S5_2-like"/>
</dbReference>
<dbReference type="GO" id="GO:0016887">
    <property type="term" value="F:ATP hydrolysis activity"/>
    <property type="evidence" value="ECO:0007669"/>
    <property type="project" value="InterPro"/>
</dbReference>
<evidence type="ECO:0000256" key="5">
    <source>
        <dbReference type="HAMAP-Rule" id="MF_00149"/>
    </source>
</evidence>
<reference evidence="9" key="1">
    <citation type="submission" date="2015-08" db="EMBL/GenBank/DDBJ databases">
        <authorList>
            <person name="Varghese N."/>
        </authorList>
    </citation>
    <scope>NUCLEOTIDE SEQUENCE [LARGE SCALE GENOMIC DNA]</scope>
    <source>
        <strain evidence="9">DSM 18181</strain>
    </source>
</reference>
<dbReference type="InterPro" id="IPR037198">
    <property type="entry name" value="MutL_C_sf"/>
</dbReference>
<evidence type="ECO:0000259" key="7">
    <source>
        <dbReference type="SMART" id="SM01340"/>
    </source>
</evidence>
<keyword evidence="4 5" id="KW-0234">DNA repair</keyword>
<dbReference type="PANTHER" id="PTHR10073">
    <property type="entry name" value="DNA MISMATCH REPAIR PROTEIN MLH, PMS, MUTL"/>
    <property type="match status" value="1"/>
</dbReference>
<dbReference type="STRING" id="339866.GCA_001418255_02239"/>
<evidence type="ECO:0000259" key="6">
    <source>
        <dbReference type="SMART" id="SM00853"/>
    </source>
</evidence>
<accession>A0A0K6I617</accession>
<dbReference type="Gene3D" id="3.30.230.10">
    <property type="match status" value="1"/>
</dbReference>
<dbReference type="InterPro" id="IPR020568">
    <property type="entry name" value="Ribosomal_Su5_D2-typ_SF"/>
</dbReference>
<dbReference type="CDD" id="cd03482">
    <property type="entry name" value="MutL_Trans_MutL"/>
    <property type="match status" value="1"/>
</dbReference>
<dbReference type="PROSITE" id="PS00058">
    <property type="entry name" value="DNA_MISMATCH_REPAIR_1"/>
    <property type="match status" value="1"/>
</dbReference>
<evidence type="ECO:0000256" key="3">
    <source>
        <dbReference type="ARBA" id="ARBA00022763"/>
    </source>
</evidence>
<dbReference type="GO" id="GO:0032300">
    <property type="term" value="C:mismatch repair complex"/>
    <property type="evidence" value="ECO:0007669"/>
    <property type="project" value="InterPro"/>
</dbReference>
<dbReference type="CDD" id="cd16926">
    <property type="entry name" value="HATPase_MutL-MLH-PMS-like"/>
    <property type="match status" value="1"/>
</dbReference>
<dbReference type="InterPro" id="IPR014762">
    <property type="entry name" value="DNA_mismatch_repair_CS"/>
</dbReference>
<dbReference type="GO" id="GO:0005524">
    <property type="term" value="F:ATP binding"/>
    <property type="evidence" value="ECO:0007669"/>
    <property type="project" value="InterPro"/>
</dbReference>
<sequence length="624" mass="67057">MRPAPATPPALLQPQRPIRPLPDVLISQIAAGEVIERPASALRELLDNAIDAGARAITVRLEQGGMGYVQVEDDGCGIPAEELPLALLRHATSKIADLDELHHAAHLGFRGEALAAMAAVAEIEIISRRAGHDGARIQASAGQLGPVQPTAAQPGTRVTLRQLFFNLPARRKFLKSPQTEYAWCADVFKRAAIAHPHLALRLWHDGQLKLQFDRDPSPHGLDRLAAVLGESFSAHALPLTAQIGPLTVRGLVCKPTAARARADVQHIIVNNRWVRDRTVAHGVRAAYADVLHGALQPQYALLIDLPSELVDVNVHPAKSEVRFRDSSAVHQAVRHAVEKVLARAVGDLALLAPHQADAVAAPTQYPATAALPFRREGANLPPWDSLARAYAPLPAAEAQPSSPLQARDAAAPANYIPSSSSVSPEPHADDFPLGFALAQLLGIYILAQNRHGLVIVDMHAAHERIVYERLKAAEPGDTAVAVQPLLIPAAFAATDAEIGAAQDHADTLRSLGIELDQAGPGSLVVRATPTLLAHADPIRLARGVLADLVMQGTSDRLQERRNALLASMACHGAIRANRQLTLAEMNALLRDMERTERADQCNHGRPTWRQIGLADLDALFLRGR</sequence>
<dbReference type="GO" id="GO:0030983">
    <property type="term" value="F:mismatched DNA binding"/>
    <property type="evidence" value="ECO:0007669"/>
    <property type="project" value="InterPro"/>
</dbReference>
<dbReference type="FunFam" id="3.30.565.10:FF:000003">
    <property type="entry name" value="DNA mismatch repair endonuclease MutL"/>
    <property type="match status" value="1"/>
</dbReference>
<dbReference type="NCBIfam" id="TIGR00585">
    <property type="entry name" value="mutl"/>
    <property type="match status" value="1"/>
</dbReference>
<proteinExistence type="inferred from homology"/>
<protein>
    <recommendedName>
        <fullName evidence="2 5">DNA mismatch repair protein MutL</fullName>
    </recommendedName>
</protein>
<keyword evidence="3 5" id="KW-0227">DNA damage</keyword>
<dbReference type="NCBIfam" id="NF000949">
    <property type="entry name" value="PRK00095.1-2"/>
    <property type="match status" value="1"/>
</dbReference>
<evidence type="ECO:0000313" key="9">
    <source>
        <dbReference type="Proteomes" id="UP000183649"/>
    </source>
</evidence>
<dbReference type="SMART" id="SM01340">
    <property type="entry name" value="DNA_mis_repair"/>
    <property type="match status" value="1"/>
</dbReference>
<dbReference type="PANTHER" id="PTHR10073:SF12">
    <property type="entry name" value="DNA MISMATCH REPAIR PROTEIN MLH1"/>
    <property type="match status" value="1"/>
</dbReference>
<dbReference type="InterPro" id="IPR014790">
    <property type="entry name" value="MutL_C"/>
</dbReference>
<evidence type="ECO:0000256" key="4">
    <source>
        <dbReference type="ARBA" id="ARBA00023204"/>
    </source>
</evidence>
<dbReference type="InterPro" id="IPR014721">
    <property type="entry name" value="Ribsml_uS5_D2-typ_fold_subgr"/>
</dbReference>
<dbReference type="HAMAP" id="MF_00149">
    <property type="entry name" value="DNA_mis_repair"/>
    <property type="match status" value="1"/>
</dbReference>
<comment type="similarity">
    <text evidence="1 5">Belongs to the DNA mismatch repair MutL/HexB family.</text>
</comment>
<dbReference type="Pfam" id="PF08676">
    <property type="entry name" value="MutL_C"/>
    <property type="match status" value="1"/>
</dbReference>
<gene>
    <name evidence="5" type="primary">mutL</name>
    <name evidence="8" type="ORF">Ga0061069_10810</name>
</gene>
<dbReference type="GO" id="GO:0006298">
    <property type="term" value="P:mismatch repair"/>
    <property type="evidence" value="ECO:0007669"/>
    <property type="project" value="UniProtKB-UniRule"/>
</dbReference>
<dbReference type="Pfam" id="PF13589">
    <property type="entry name" value="HATPase_c_3"/>
    <property type="match status" value="1"/>
</dbReference>
<keyword evidence="9" id="KW-1185">Reference proteome</keyword>
<dbReference type="InterPro" id="IPR020667">
    <property type="entry name" value="DNA_mismatch_repair_MutL"/>
</dbReference>
<feature type="domain" description="DNA mismatch repair protein S5" evidence="7">
    <location>
        <begin position="224"/>
        <end position="342"/>
    </location>
</feature>
<dbReference type="InterPro" id="IPR042121">
    <property type="entry name" value="MutL_C_regsub"/>
</dbReference>
<dbReference type="InterPro" id="IPR002099">
    <property type="entry name" value="MutL/Mlh/PMS"/>
</dbReference>
<comment type="function">
    <text evidence="5">This protein is involved in the repair of mismatches in DNA. It is required for dam-dependent methyl-directed DNA mismatch repair. May act as a 'molecular matchmaker', a protein that promotes the formation of a stable complex between two or more DNA-binding proteins in an ATP-dependent manner without itself being part of a final effector complex.</text>
</comment>
<dbReference type="InterPro" id="IPR042120">
    <property type="entry name" value="MutL_C_dimsub"/>
</dbReference>
<dbReference type="GO" id="GO:0140664">
    <property type="term" value="F:ATP-dependent DNA damage sensor activity"/>
    <property type="evidence" value="ECO:0007669"/>
    <property type="project" value="InterPro"/>
</dbReference>
<dbReference type="Gene3D" id="3.30.1540.20">
    <property type="entry name" value="MutL, C-terminal domain, dimerisation subdomain"/>
    <property type="match status" value="1"/>
</dbReference>